<accession>A0A2P2KTI3</accession>
<dbReference type="AlphaFoldDB" id="A0A2P2KTI3"/>
<dbReference type="EMBL" id="GGEC01028556">
    <property type="protein sequence ID" value="MBX09040.1"/>
    <property type="molecule type" value="Transcribed_RNA"/>
</dbReference>
<protein>
    <submittedName>
        <fullName evidence="1">Uncharacterized protein MANES_14G085900</fullName>
    </submittedName>
</protein>
<proteinExistence type="predicted"/>
<evidence type="ECO:0000313" key="1">
    <source>
        <dbReference type="EMBL" id="MBX09040.1"/>
    </source>
</evidence>
<reference evidence="1" key="1">
    <citation type="submission" date="2018-02" db="EMBL/GenBank/DDBJ databases">
        <title>Rhizophora mucronata_Transcriptome.</title>
        <authorList>
            <person name="Meera S.P."/>
            <person name="Sreeshan A."/>
            <person name="Augustine A."/>
        </authorList>
    </citation>
    <scope>NUCLEOTIDE SEQUENCE</scope>
    <source>
        <tissue evidence="1">Leaf</tissue>
    </source>
</reference>
<organism evidence="1">
    <name type="scientific">Rhizophora mucronata</name>
    <name type="common">Asiatic mangrove</name>
    <dbReference type="NCBI Taxonomy" id="61149"/>
    <lineage>
        <taxon>Eukaryota</taxon>
        <taxon>Viridiplantae</taxon>
        <taxon>Streptophyta</taxon>
        <taxon>Embryophyta</taxon>
        <taxon>Tracheophyta</taxon>
        <taxon>Spermatophyta</taxon>
        <taxon>Magnoliopsida</taxon>
        <taxon>eudicotyledons</taxon>
        <taxon>Gunneridae</taxon>
        <taxon>Pentapetalae</taxon>
        <taxon>rosids</taxon>
        <taxon>fabids</taxon>
        <taxon>Malpighiales</taxon>
        <taxon>Rhizophoraceae</taxon>
        <taxon>Rhizophora</taxon>
    </lineage>
</organism>
<sequence length="177" mass="18155">MPKSRISIISTANTTAAIVITPPTTTGNTKILSCIVKASSVNSPREVTTGITAKVSSTSIVTTSITTNTSKTSISTTAIISIATASTIASTHTIATTSTVATTSVATPTKAATRSISCIVHSDPTTMKLLPIKALNGTRGLITGGVSNKPKPSRPTSFTIKNDSCFNDFAIFAKSFS</sequence>
<name>A0A2P2KTI3_RHIMU</name>